<gene>
    <name evidence="3" type="primary">Cc42m</name>
    <name evidence="3" type="ORF">CEYCYA_R08881</name>
</gene>
<evidence type="ECO:0000313" key="4">
    <source>
        <dbReference type="Proteomes" id="UP000586704"/>
    </source>
</evidence>
<name>A0A7L4NRA9_9AVES</name>
<evidence type="ECO:0000313" key="3">
    <source>
        <dbReference type="EMBL" id="NXY92489.1"/>
    </source>
</evidence>
<dbReference type="AlphaFoldDB" id="A0A7L4NRA9"/>
<dbReference type="Proteomes" id="UP000586704">
    <property type="component" value="Unassembled WGS sequence"/>
</dbReference>
<proteinExistence type="predicted"/>
<keyword evidence="1" id="KW-0175">Coiled coil</keyword>
<keyword evidence="4" id="KW-1185">Reference proteome</keyword>
<feature type="coiled-coil region" evidence="1">
    <location>
        <begin position="22"/>
        <end position="49"/>
    </location>
</feature>
<accession>A0A7L4NRA9</accession>
<feature type="compositionally biased region" description="Basic and acidic residues" evidence="2">
    <location>
        <begin position="1"/>
        <end position="15"/>
    </location>
</feature>
<feature type="region of interest" description="Disordered" evidence="2">
    <location>
        <begin position="1"/>
        <end position="20"/>
    </location>
</feature>
<feature type="non-terminal residue" evidence="3">
    <location>
        <position position="1"/>
    </location>
</feature>
<dbReference type="EMBL" id="VYZU01377074">
    <property type="protein sequence ID" value="NXY92489.1"/>
    <property type="molecule type" value="Genomic_DNA"/>
</dbReference>
<dbReference type="OrthoDB" id="10264298at2759"/>
<protein>
    <submittedName>
        <fullName evidence="3">CC42M protein</fullName>
    </submittedName>
</protein>
<dbReference type="PANTHER" id="PTHR21683">
    <property type="entry name" value="COILED-COIL DOMAIN-CONTAINING PROTEIN 42 LIKE-2-LIKE-RELATED"/>
    <property type="match status" value="1"/>
</dbReference>
<comment type="caution">
    <text evidence="3">The sequence shown here is derived from an EMBL/GenBank/DDBJ whole genome shotgun (WGS) entry which is preliminary data.</text>
</comment>
<dbReference type="PANTHER" id="PTHR21683:SF9">
    <property type="entry name" value="CILIA- AND FLAGELLA-ASSOCIATED PROTEIN 73"/>
    <property type="match status" value="1"/>
</dbReference>
<evidence type="ECO:0000256" key="2">
    <source>
        <dbReference type="SAM" id="MobiDB-lite"/>
    </source>
</evidence>
<evidence type="ECO:0000256" key="1">
    <source>
        <dbReference type="SAM" id="Coils"/>
    </source>
</evidence>
<dbReference type="InterPro" id="IPR051147">
    <property type="entry name" value="CFAP_domain-containing"/>
</dbReference>
<sequence length="259" mass="28763">QERAQWRGRADRERAAGQGAEAARLRQELEGLLRRRERLDRRLRSLRRFHDYLWAVLAKVGQFQDIPAMLAHFGALVEVWAALAQQAEAKQEQLAQGWAQLQQQQEGAGNELLHTQDELAQLHARLEAAHQAVLQEESHWAQIQSRAAQKTLMLGQIKLAVLNLFQLTTEQLQVPTDVALEDTKAQLEVVSISPGWGDIHVAVASRSLCPQVLLCIQDLAEISTELCPRQPGPCPPHSPSATSMHPLHLGGAGVSPIKE</sequence>
<feature type="non-terminal residue" evidence="3">
    <location>
        <position position="259"/>
    </location>
</feature>
<organism evidence="3 4">
    <name type="scientific">Ceyx cyanopectus</name>
    <name type="common">Indigo-banded kingfisher</name>
    <dbReference type="NCBI Taxonomy" id="390723"/>
    <lineage>
        <taxon>Eukaryota</taxon>
        <taxon>Metazoa</taxon>
        <taxon>Chordata</taxon>
        <taxon>Craniata</taxon>
        <taxon>Vertebrata</taxon>
        <taxon>Euteleostomi</taxon>
        <taxon>Archelosauria</taxon>
        <taxon>Archosauria</taxon>
        <taxon>Dinosauria</taxon>
        <taxon>Saurischia</taxon>
        <taxon>Theropoda</taxon>
        <taxon>Coelurosauria</taxon>
        <taxon>Aves</taxon>
        <taxon>Neognathae</taxon>
        <taxon>Neoaves</taxon>
        <taxon>Telluraves</taxon>
        <taxon>Coraciimorphae</taxon>
        <taxon>Coraciiformes</taxon>
        <taxon>Alcedinidae</taxon>
        <taxon>Ceyx</taxon>
    </lineage>
</organism>
<reference evidence="3 4" key="1">
    <citation type="submission" date="2020-02" db="EMBL/GenBank/DDBJ databases">
        <title>Bird 10,000 Genomes (B10K) Project - Family phase.</title>
        <authorList>
            <person name="Zhang G."/>
        </authorList>
    </citation>
    <scope>NUCLEOTIDE SEQUENCE [LARGE SCALE GENOMIC DNA]</scope>
    <source>
        <strain evidence="3">B10K-DU-013-51</strain>
        <tissue evidence="3">Mixed tissue sample</tissue>
    </source>
</reference>
<feature type="region of interest" description="Disordered" evidence="2">
    <location>
        <begin position="230"/>
        <end position="259"/>
    </location>
</feature>